<reference evidence="3" key="1">
    <citation type="submission" date="2025-08" db="UniProtKB">
        <authorList>
            <consortium name="RefSeq"/>
        </authorList>
    </citation>
    <scope>IDENTIFICATION</scope>
    <source>
        <tissue evidence="3">Leaf</tissue>
    </source>
</reference>
<sequence>MWNQQLSLAEFAYNNSNQASIGMAPFQALYGWKCRSPIGWFGVRERKLLGPNLVQQETDVLSLVRERLKIAKSKQKSYEDNRHRPLEFQILERIGSTAYQPALPMELAQVNPTFHVSMLRKYIKDLTHVIRYDWVQLDERLTFEEQLVAILHRQVKQLRSKEIASVKMLWQNQSVEKATWELERK</sequence>
<dbReference type="AlphaFoldDB" id="A0A6J1BM20"/>
<dbReference type="GeneID" id="110428602"/>
<dbReference type="PANTHER" id="PTHR46148:SF57">
    <property type="entry name" value="OS12G0499874 PROTEIN"/>
    <property type="match status" value="1"/>
</dbReference>
<evidence type="ECO:0000259" key="1">
    <source>
        <dbReference type="Pfam" id="PF24626"/>
    </source>
</evidence>
<organism evidence="2 3">
    <name type="scientific">Herrania umbratica</name>
    <dbReference type="NCBI Taxonomy" id="108875"/>
    <lineage>
        <taxon>Eukaryota</taxon>
        <taxon>Viridiplantae</taxon>
        <taxon>Streptophyta</taxon>
        <taxon>Embryophyta</taxon>
        <taxon>Tracheophyta</taxon>
        <taxon>Spermatophyta</taxon>
        <taxon>Magnoliopsida</taxon>
        <taxon>eudicotyledons</taxon>
        <taxon>Gunneridae</taxon>
        <taxon>Pentapetalae</taxon>
        <taxon>rosids</taxon>
        <taxon>malvids</taxon>
        <taxon>Malvales</taxon>
        <taxon>Malvaceae</taxon>
        <taxon>Byttnerioideae</taxon>
        <taxon>Herrania</taxon>
    </lineage>
</organism>
<protein>
    <submittedName>
        <fullName evidence="3">Uncharacterized protein LOC110428602</fullName>
    </submittedName>
</protein>
<dbReference type="RefSeq" id="XP_021300143.1">
    <property type="nucleotide sequence ID" value="XM_021444468.1"/>
</dbReference>
<dbReference type="InterPro" id="IPR036397">
    <property type="entry name" value="RNaseH_sf"/>
</dbReference>
<dbReference type="Proteomes" id="UP000504621">
    <property type="component" value="Unplaced"/>
</dbReference>
<gene>
    <name evidence="3" type="primary">LOC110428602</name>
</gene>
<dbReference type="InterPro" id="IPR056924">
    <property type="entry name" value="SH3_Tf2-1"/>
</dbReference>
<keyword evidence="2" id="KW-1185">Reference proteome</keyword>
<dbReference type="Pfam" id="PF24626">
    <property type="entry name" value="SH3_Tf2-1"/>
    <property type="match status" value="1"/>
</dbReference>
<accession>A0A6J1BM20</accession>
<dbReference type="OrthoDB" id="1738613at2759"/>
<evidence type="ECO:0000313" key="2">
    <source>
        <dbReference type="Proteomes" id="UP000504621"/>
    </source>
</evidence>
<evidence type="ECO:0000313" key="3">
    <source>
        <dbReference type="RefSeq" id="XP_021300143.1"/>
    </source>
</evidence>
<feature type="domain" description="Tf2-1-like SH3-like" evidence="1">
    <location>
        <begin position="88"/>
        <end position="122"/>
    </location>
</feature>
<dbReference type="GO" id="GO:0003676">
    <property type="term" value="F:nucleic acid binding"/>
    <property type="evidence" value="ECO:0007669"/>
    <property type="project" value="InterPro"/>
</dbReference>
<proteinExistence type="predicted"/>
<dbReference type="Gene3D" id="3.30.420.10">
    <property type="entry name" value="Ribonuclease H-like superfamily/Ribonuclease H"/>
    <property type="match status" value="1"/>
</dbReference>
<name>A0A6J1BM20_9ROSI</name>
<dbReference type="PANTHER" id="PTHR46148">
    <property type="entry name" value="CHROMO DOMAIN-CONTAINING PROTEIN"/>
    <property type="match status" value="1"/>
</dbReference>